<dbReference type="Proteomes" id="UP001551695">
    <property type="component" value="Unassembled WGS sequence"/>
</dbReference>
<proteinExistence type="predicted"/>
<evidence type="ECO:0000313" key="2">
    <source>
        <dbReference type="EMBL" id="MEV0712058.1"/>
    </source>
</evidence>
<name>A0ABV3G2Y5_9NOCA</name>
<protein>
    <submittedName>
        <fullName evidence="2">Uncharacterized protein</fullName>
    </submittedName>
</protein>
<gene>
    <name evidence="2" type="ORF">AB0I48_31305</name>
</gene>
<reference evidence="2 3" key="1">
    <citation type="submission" date="2024-06" db="EMBL/GenBank/DDBJ databases">
        <title>The Natural Products Discovery Center: Release of the First 8490 Sequenced Strains for Exploring Actinobacteria Biosynthetic Diversity.</title>
        <authorList>
            <person name="Kalkreuter E."/>
            <person name="Kautsar S.A."/>
            <person name="Yang D."/>
            <person name="Bader C.D."/>
            <person name="Teijaro C.N."/>
            <person name="Fluegel L."/>
            <person name="Davis C.M."/>
            <person name="Simpson J.R."/>
            <person name="Lauterbach L."/>
            <person name="Steele A.D."/>
            <person name="Gui C."/>
            <person name="Meng S."/>
            <person name="Li G."/>
            <person name="Viehrig K."/>
            <person name="Ye F."/>
            <person name="Su P."/>
            <person name="Kiefer A.F."/>
            <person name="Nichols A."/>
            <person name="Cepeda A.J."/>
            <person name="Yan W."/>
            <person name="Fan B."/>
            <person name="Jiang Y."/>
            <person name="Adhikari A."/>
            <person name="Zheng C.-J."/>
            <person name="Schuster L."/>
            <person name="Cowan T.M."/>
            <person name="Smanski M.J."/>
            <person name="Chevrette M.G."/>
            <person name="De Carvalho L.P.S."/>
            <person name="Shen B."/>
        </authorList>
    </citation>
    <scope>NUCLEOTIDE SEQUENCE [LARGE SCALE GENOMIC DNA]</scope>
    <source>
        <strain evidence="2 3">NPDC050403</strain>
    </source>
</reference>
<comment type="caution">
    <text evidence="2">The sequence shown here is derived from an EMBL/GenBank/DDBJ whole genome shotgun (WGS) entry which is preliminary data.</text>
</comment>
<accession>A0ABV3G2Y5</accession>
<sequence length="65" mass="6896">MSLPQCGGLEKRDPMPCCLLAGYLSAGAHRLWRRVRGRPVASAEFAPTALRPGPAAPHTARTEAA</sequence>
<dbReference type="EMBL" id="JBFAKC010000018">
    <property type="protein sequence ID" value="MEV0712058.1"/>
    <property type="molecule type" value="Genomic_DNA"/>
</dbReference>
<evidence type="ECO:0000313" key="3">
    <source>
        <dbReference type="Proteomes" id="UP001551695"/>
    </source>
</evidence>
<dbReference type="RefSeq" id="WP_357788812.1">
    <property type="nucleotide sequence ID" value="NZ_JBFAKC010000018.1"/>
</dbReference>
<organism evidence="2 3">
    <name type="scientific">Nocardia aurea</name>
    <dbReference type="NCBI Taxonomy" id="2144174"/>
    <lineage>
        <taxon>Bacteria</taxon>
        <taxon>Bacillati</taxon>
        <taxon>Actinomycetota</taxon>
        <taxon>Actinomycetes</taxon>
        <taxon>Mycobacteriales</taxon>
        <taxon>Nocardiaceae</taxon>
        <taxon>Nocardia</taxon>
    </lineage>
</organism>
<keyword evidence="3" id="KW-1185">Reference proteome</keyword>
<feature type="region of interest" description="Disordered" evidence="1">
    <location>
        <begin position="46"/>
        <end position="65"/>
    </location>
</feature>
<evidence type="ECO:0000256" key="1">
    <source>
        <dbReference type="SAM" id="MobiDB-lite"/>
    </source>
</evidence>